<dbReference type="EMBL" id="CP122979">
    <property type="protein sequence ID" value="WGI36943.1"/>
    <property type="molecule type" value="Genomic_DNA"/>
</dbReference>
<dbReference type="RefSeq" id="WP_280102246.1">
    <property type="nucleotide sequence ID" value="NZ_CP122979.1"/>
</dbReference>
<accession>A0ABY8LWK6</accession>
<proteinExistence type="predicted"/>
<organism evidence="2 3">
    <name type="scientific">Mesomycoplasma lagogenitalium</name>
    <dbReference type="NCBI Taxonomy" id="171286"/>
    <lineage>
        <taxon>Bacteria</taxon>
        <taxon>Bacillati</taxon>
        <taxon>Mycoplasmatota</taxon>
        <taxon>Mycoplasmoidales</taxon>
        <taxon>Metamycoplasmataceae</taxon>
        <taxon>Mesomycoplasma</taxon>
    </lineage>
</organism>
<evidence type="ECO:0000313" key="2">
    <source>
        <dbReference type="EMBL" id="WGI36943.1"/>
    </source>
</evidence>
<dbReference type="InterPro" id="IPR025272">
    <property type="entry name" value="SocA_Panacea"/>
</dbReference>
<keyword evidence="3" id="KW-1185">Reference proteome</keyword>
<dbReference type="Pfam" id="PF13274">
    <property type="entry name" value="SocA_Panacea"/>
    <property type="match status" value="1"/>
</dbReference>
<evidence type="ECO:0000313" key="3">
    <source>
        <dbReference type="Proteomes" id="UP001179842"/>
    </source>
</evidence>
<evidence type="ECO:0000259" key="1">
    <source>
        <dbReference type="Pfam" id="PF13274"/>
    </source>
</evidence>
<name>A0ABY8LWK6_9BACT</name>
<sequence>MNKFKPISALLFFETFLKYCNLKKFKDWNLLTWQQKMLFFTHWAVLKKFDISLFKEEFKAFYFGTNILEVFWKQKYTVFKSEDIEKTTESKIKRELSDKFNIEDKIIDYILSVWNKLGNLTREELVILAHQLNSWKDIYDENSVGKTITNNKMKEDNLDILEKYLDIK</sequence>
<dbReference type="Proteomes" id="UP001179842">
    <property type="component" value="Chromosome"/>
</dbReference>
<feature type="domain" description="Antitoxin SocA-like Panacea" evidence="1">
    <location>
        <begin position="35"/>
        <end position="136"/>
    </location>
</feature>
<gene>
    <name evidence="2" type="ORF">QEG99_01515</name>
</gene>
<reference evidence="2" key="1">
    <citation type="submission" date="2023-04" db="EMBL/GenBank/DDBJ databases">
        <title>Completed genome of Mycoplasma lagogenitalium type strain 12MS.</title>
        <authorList>
            <person name="Spergser J."/>
        </authorList>
    </citation>
    <scope>NUCLEOTIDE SEQUENCE</scope>
    <source>
        <strain evidence="2">12MS</strain>
    </source>
</reference>
<protein>
    <submittedName>
        <fullName evidence="2">DUF4065 domain-containing protein</fullName>
    </submittedName>
</protein>